<dbReference type="EMBL" id="JAFBBC010000001">
    <property type="protein sequence ID" value="MBM7408359.1"/>
    <property type="molecule type" value="Genomic_DNA"/>
</dbReference>
<dbReference type="Proteomes" id="UP000558015">
    <property type="component" value="Unassembled WGS sequence"/>
</dbReference>
<dbReference type="EMBL" id="JAGINF010000006">
    <property type="protein sequence ID" value="MBP2220029.1"/>
    <property type="molecule type" value="Genomic_DNA"/>
</dbReference>
<evidence type="ECO:0000313" key="6">
    <source>
        <dbReference type="EMBL" id="MBA2853015.1"/>
    </source>
</evidence>
<dbReference type="EMBL" id="JACDUN010000001">
    <property type="protein sequence ID" value="MBA2858740.1"/>
    <property type="molecule type" value="Genomic_DNA"/>
</dbReference>
<dbReference type="Proteomes" id="UP000722095">
    <property type="component" value="Unassembled WGS sequence"/>
</dbReference>
<evidence type="ECO:0000313" key="24">
    <source>
        <dbReference type="Proteomes" id="UP000584706"/>
    </source>
</evidence>
<evidence type="ECO:0000313" key="23">
    <source>
        <dbReference type="Proteomes" id="UP000571854"/>
    </source>
</evidence>
<accession>A0A2L1C9G1</accession>
<evidence type="ECO:0000313" key="21">
    <source>
        <dbReference type="Proteomes" id="UP000568063"/>
    </source>
</evidence>
<dbReference type="EMBL" id="JACCQJ010000002">
    <property type="protein sequence ID" value="MBG0769658.1"/>
    <property type="molecule type" value="Genomic_DNA"/>
</dbReference>
<evidence type="ECO:0000313" key="19">
    <source>
        <dbReference type="Proteomes" id="UP000563838"/>
    </source>
</evidence>
<dbReference type="OMA" id="WDSMLLV"/>
<evidence type="ECO:0000313" key="20">
    <source>
        <dbReference type="Proteomes" id="UP000564425"/>
    </source>
</evidence>
<dbReference type="AlphaFoldDB" id="A0A2L1C9G1"/>
<evidence type="ECO:0000313" key="7">
    <source>
        <dbReference type="EMBL" id="MBA2858740.1"/>
    </source>
</evidence>
<dbReference type="Proteomes" id="UP000522365">
    <property type="component" value="Unassembled WGS sequence"/>
</dbReference>
<dbReference type="EMBL" id="JACDUK010000002">
    <property type="protein sequence ID" value="MBA2853015.1"/>
    <property type="molecule type" value="Genomic_DNA"/>
</dbReference>
<dbReference type="EMBL" id="JACHEC010000002">
    <property type="protein sequence ID" value="MBB6401618.1"/>
    <property type="molecule type" value="Genomic_DNA"/>
</dbReference>
<dbReference type="KEGG" id="mmad:MMJJ_05790"/>
<dbReference type="Proteomes" id="UP000571854">
    <property type="component" value="Unassembled WGS sequence"/>
</dbReference>
<protein>
    <recommendedName>
        <fullName evidence="25">DUF3953 domain-containing protein</fullName>
    </recommendedName>
</protein>
<keyword evidence="1" id="KW-1133">Transmembrane helix</keyword>
<reference evidence="14" key="5">
    <citation type="submission" date="2021-03" db="EMBL/GenBank/DDBJ databases">
        <title>Genomic Encyclopedia of Type Strains, Phase IV (KMG-IV): sequencing the most valuable type-strain genomes for metagenomic binning, comparative biology and taxonomic classification.</title>
        <authorList>
            <person name="Goeker M."/>
        </authorList>
    </citation>
    <scope>NUCLEOTIDE SEQUENCE</scope>
    <source>
        <strain evidence="14">DSM 2771</strain>
    </source>
</reference>
<dbReference type="EMBL" id="CP026606">
    <property type="protein sequence ID" value="AVB75995.1"/>
    <property type="molecule type" value="Genomic_DNA"/>
</dbReference>
<keyword evidence="1" id="KW-0812">Transmembrane</keyword>
<dbReference type="Proteomes" id="UP000564425">
    <property type="component" value="Unassembled WGS sequence"/>
</dbReference>
<dbReference type="RefSeq" id="WP_011170396.1">
    <property type="nucleotide sequence ID" value="NZ_BAAABJ010000001.1"/>
</dbReference>
<keyword evidence="1" id="KW-0472">Membrane</keyword>
<evidence type="ECO:0000256" key="1">
    <source>
        <dbReference type="SAM" id="Phobius"/>
    </source>
</evidence>
<reference evidence="16 18" key="3">
    <citation type="submission" date="2020-07" db="EMBL/GenBank/DDBJ databases">
        <title>Genomic Encyclopedia of Type Strains, Phase IV (KMG-V): Genome sequencing to study the core and pangenomes of soil and plant-associated prokaryotes.</title>
        <authorList>
            <person name="Whitman W."/>
        </authorList>
    </citation>
    <scope>NUCLEOTIDE SEQUENCE [LARGE SCALE GENOMIC DNA]</scope>
    <source>
        <strain evidence="5 20">A1</strain>
        <strain evidence="3 19">A4</strain>
        <strain evidence="4 23">A5</strain>
        <strain evidence="11 17">C11</strain>
        <strain evidence="7 18">C12</strain>
        <strain evidence="9 22">C14</strain>
        <strain evidence="8 21">C9</strain>
        <strain evidence="10 24">DSM 7078</strain>
        <strain evidence="13">RC</strain>
        <strain evidence="6 16">S1</strain>
    </source>
</reference>
<evidence type="ECO:0000313" key="18">
    <source>
        <dbReference type="Proteomes" id="UP000558015"/>
    </source>
</evidence>
<dbReference type="EMBL" id="JACDUM010000004">
    <property type="protein sequence ID" value="MBA2860932.1"/>
    <property type="molecule type" value="Genomic_DNA"/>
</dbReference>
<feature type="transmembrane region" description="Helical" evidence="1">
    <location>
        <begin position="12"/>
        <end position="31"/>
    </location>
</feature>
<dbReference type="Proteomes" id="UP000563838">
    <property type="component" value="Unassembled WGS sequence"/>
</dbReference>
<evidence type="ECO:0008006" key="25">
    <source>
        <dbReference type="Google" id="ProtNLM"/>
    </source>
</evidence>
<evidence type="ECO:0000313" key="15">
    <source>
        <dbReference type="Proteomes" id="UP000239462"/>
    </source>
</evidence>
<gene>
    <name evidence="12" type="ORF">H0S71_07165</name>
    <name evidence="13" type="ORF">HNP85_000031</name>
    <name evidence="5" type="ORF">HNP86_001684</name>
    <name evidence="3" type="ORF">HNP87_001388</name>
    <name evidence="4" type="ORF">HNP88_000463</name>
    <name evidence="6" type="ORF">HNP89_000972</name>
    <name evidence="8" type="ORF">HNP91_001764</name>
    <name evidence="11" type="ORF">HNP92_000923</name>
    <name evidence="7" type="ORF">HNP93_001441</name>
    <name evidence="9" type="ORF">HNP95_001140</name>
    <name evidence="10" type="ORF">HNP97_001018</name>
    <name evidence="14" type="ORF">J2745_001536</name>
    <name evidence="2" type="ORF">MMJJ_05790</name>
</gene>
<evidence type="ECO:0000313" key="16">
    <source>
        <dbReference type="Proteomes" id="UP000522365"/>
    </source>
</evidence>
<dbReference type="Proteomes" id="UP000536195">
    <property type="component" value="Unassembled WGS sequence"/>
</dbReference>
<evidence type="ECO:0000313" key="8">
    <source>
        <dbReference type="EMBL" id="MBA2860932.1"/>
    </source>
</evidence>
<feature type="transmembrane region" description="Helical" evidence="1">
    <location>
        <begin position="67"/>
        <end position="89"/>
    </location>
</feature>
<evidence type="ECO:0000313" key="11">
    <source>
        <dbReference type="EMBL" id="MBB6401618.1"/>
    </source>
</evidence>
<evidence type="ECO:0000313" key="9">
    <source>
        <dbReference type="EMBL" id="MBA2868961.1"/>
    </source>
</evidence>
<dbReference type="Proteomes" id="UP000568063">
    <property type="component" value="Unassembled WGS sequence"/>
</dbReference>
<evidence type="ECO:0000313" key="22">
    <source>
        <dbReference type="Proteomes" id="UP000571751"/>
    </source>
</evidence>
<sequence>MKSDEQMLRDLQKITISFGVMFIVITAYLELTKNWDSMLLILPTSGFLLIIAGLHKQIHENDDFRSYFLLGITLLIIAVAVLFILLLYFA</sequence>
<evidence type="ECO:0000313" key="2">
    <source>
        <dbReference type="EMBL" id="AVB75995.1"/>
    </source>
</evidence>
<evidence type="ECO:0000313" key="10">
    <source>
        <dbReference type="EMBL" id="MBB6067508.1"/>
    </source>
</evidence>
<organism evidence="2 15">
    <name type="scientific">Methanococcus maripaludis</name>
    <name type="common">Methanococcus deltae</name>
    <dbReference type="NCBI Taxonomy" id="39152"/>
    <lineage>
        <taxon>Archaea</taxon>
        <taxon>Methanobacteriati</taxon>
        <taxon>Methanobacteriota</taxon>
        <taxon>Methanomada group</taxon>
        <taxon>Methanococci</taxon>
        <taxon>Methanococcales</taxon>
        <taxon>Methanococcaceae</taxon>
        <taxon>Methanococcus</taxon>
    </lineage>
</organism>
<evidence type="ECO:0000313" key="12">
    <source>
        <dbReference type="EMBL" id="MBG0769658.1"/>
    </source>
</evidence>
<dbReference type="Proteomes" id="UP000584706">
    <property type="component" value="Unassembled WGS sequence"/>
</dbReference>
<feature type="transmembrane region" description="Helical" evidence="1">
    <location>
        <begin position="37"/>
        <end position="55"/>
    </location>
</feature>
<dbReference type="GeneID" id="10981894"/>
<dbReference type="EMBL" id="JACDUJ010000001">
    <property type="protein sequence ID" value="MBA2846279.1"/>
    <property type="molecule type" value="Genomic_DNA"/>
</dbReference>
<reference evidence="15" key="1">
    <citation type="journal article" date="2018" name="Genome Announc.">
        <title>Complete Genome Sequence of the Methanococcus maripaludis Type Strain JJ (DSM 2067), a Model for Selenoprotein Synthesis in Archaea.</title>
        <authorList>
            <person name="Poehlein A."/>
            <person name="Heym D."/>
            <person name="Quitzke V."/>
            <person name="Fersch J."/>
            <person name="Daniel R."/>
            <person name="Rother M."/>
        </authorList>
    </citation>
    <scope>NUCLEOTIDE SEQUENCE [LARGE SCALE GENOMIC DNA]</scope>
    <source>
        <strain evidence="15">DSM 2067</strain>
    </source>
</reference>
<dbReference type="Proteomes" id="UP000714405">
    <property type="component" value="Unassembled WGS sequence"/>
</dbReference>
<reference evidence="2" key="2">
    <citation type="submission" date="2018-02" db="EMBL/GenBank/DDBJ databases">
        <title>Complete genome sequence of the Methanococcus maripaludis type strain JJ (DSM 2067), a model for selenoprotein synthesis in Archaea.</title>
        <authorList>
            <person name="Poehlein A."/>
            <person name="Heym D."/>
            <person name="Quitzke V."/>
            <person name="Fersch J."/>
            <person name="Daniel R."/>
            <person name="Rother M."/>
        </authorList>
    </citation>
    <scope>NUCLEOTIDE SEQUENCE [LARGE SCALE GENOMIC DNA]</scope>
    <source>
        <strain evidence="2">DSM 2067</strain>
    </source>
</reference>
<dbReference type="Proteomes" id="UP000239462">
    <property type="component" value="Chromosome"/>
</dbReference>
<proteinExistence type="predicted"/>
<dbReference type="Proteomes" id="UP000571751">
    <property type="component" value="Unassembled WGS sequence"/>
</dbReference>
<evidence type="ECO:0000313" key="3">
    <source>
        <dbReference type="EMBL" id="MBA2840856.1"/>
    </source>
</evidence>
<name>A0A2L1C9G1_METMI</name>
<dbReference type="EMBL" id="JACDUH010000002">
    <property type="protein sequence ID" value="MBA2851531.1"/>
    <property type="molecule type" value="Genomic_DNA"/>
</dbReference>
<dbReference type="EMBL" id="JACDUP010000002">
    <property type="protein sequence ID" value="MBA2868961.1"/>
    <property type="molecule type" value="Genomic_DNA"/>
</dbReference>
<dbReference type="EMBL" id="JACDUI010000002">
    <property type="protein sequence ID" value="MBA2840856.1"/>
    <property type="molecule type" value="Genomic_DNA"/>
</dbReference>
<evidence type="ECO:0000313" key="13">
    <source>
        <dbReference type="EMBL" id="MBM7408359.1"/>
    </source>
</evidence>
<dbReference type="Proteomes" id="UP000742560">
    <property type="component" value="Unassembled WGS sequence"/>
</dbReference>
<evidence type="ECO:0000313" key="5">
    <source>
        <dbReference type="EMBL" id="MBA2851531.1"/>
    </source>
</evidence>
<evidence type="ECO:0000313" key="14">
    <source>
        <dbReference type="EMBL" id="MBP2220029.1"/>
    </source>
</evidence>
<reference evidence="12" key="4">
    <citation type="submission" date="2020-07" db="EMBL/GenBank/DDBJ databases">
        <title>Severe corrosion of carbon steel in oil field produced water can be linked to methanogenic archaea containing a special type of NiFe hydrogenase.</title>
        <authorList>
            <person name="Lahme S."/>
            <person name="Mand J."/>
            <person name="Longwell J."/>
            <person name="Smith R."/>
            <person name="Enning D."/>
        </authorList>
    </citation>
    <scope>NUCLEOTIDE SEQUENCE</scope>
    <source>
        <strain evidence="12">MIC098Bin5</strain>
    </source>
</reference>
<dbReference type="EMBL" id="JACHIQ010000002">
    <property type="protein sequence ID" value="MBB6067508.1"/>
    <property type="molecule type" value="Genomic_DNA"/>
</dbReference>
<evidence type="ECO:0000313" key="4">
    <source>
        <dbReference type="EMBL" id="MBA2846279.1"/>
    </source>
</evidence>
<evidence type="ECO:0000313" key="17">
    <source>
        <dbReference type="Proteomes" id="UP000536195"/>
    </source>
</evidence>